<evidence type="ECO:0000313" key="13">
    <source>
        <dbReference type="EMBL" id="GCC34471.1"/>
    </source>
</evidence>
<feature type="region of interest" description="Disordered" evidence="11">
    <location>
        <begin position="94"/>
        <end position="118"/>
    </location>
</feature>
<evidence type="ECO:0000256" key="3">
    <source>
        <dbReference type="ARBA" id="ARBA00022723"/>
    </source>
</evidence>
<evidence type="ECO:0000256" key="10">
    <source>
        <dbReference type="ARBA" id="ARBA00049134"/>
    </source>
</evidence>
<dbReference type="GO" id="GO:0160082">
    <property type="term" value="F:hypoxia-inducible factor-proline dioxygenase activity"/>
    <property type="evidence" value="ECO:0007669"/>
    <property type="project" value="UniProtKB-EC"/>
</dbReference>
<comment type="cofactor">
    <cofactor evidence="1">
        <name>L-ascorbate</name>
        <dbReference type="ChEBI" id="CHEBI:38290"/>
    </cofactor>
</comment>
<dbReference type="Proteomes" id="UP000287033">
    <property type="component" value="Unassembled WGS sequence"/>
</dbReference>
<dbReference type="GO" id="GO:0071456">
    <property type="term" value="P:cellular response to hypoxia"/>
    <property type="evidence" value="ECO:0007669"/>
    <property type="project" value="TreeGrafter"/>
</dbReference>
<evidence type="ECO:0000259" key="12">
    <source>
        <dbReference type="PROSITE" id="PS51471"/>
    </source>
</evidence>
<comment type="subcellular location">
    <subcellularLocation>
        <location evidence="2">Nucleus</location>
    </subcellularLocation>
</comment>
<dbReference type="SMART" id="SM00702">
    <property type="entry name" value="P4Hc"/>
    <property type="match status" value="1"/>
</dbReference>
<evidence type="ECO:0000256" key="8">
    <source>
        <dbReference type="ARBA" id="ARBA00023242"/>
    </source>
</evidence>
<keyword evidence="8" id="KW-0539">Nucleus</keyword>
<dbReference type="EC" id="1.14.11.29" evidence="9"/>
<sequence length="378" mass="41719">MGSVGTVHGESARKLHHQPPRHSRDLLLTIDPVLSTLSAGQEVASSNCRRRALESPCLMPASCLWQGGSGGGLQADGSDAQLCPKRKRLENLDSPSGLTLVNGHSEDPGPGKDAKWKKEEDENVAPLGCQDANAMGRATQDTHLRLQMQDLVNNYIVPCMNCYGICVKDNFLGEGLGNKVLMEVLSLHRNGILMDGKVVSPLSVPTRSIRGDKIAWVDGKEQSCANIGLLMARIDELIIYSTGRLGAYMINGRTKAMVACYPGHGTGYVRHIDNPNGDGRCVTCIYYLNRDWDINVHGGLLQIFPENRSEVANIEPLFDRLLIFWSDRRNPHEVKPAFATRYAITVWYFDGKERIAAKERFRKASAQKALQFTQTSTT</sequence>
<keyword evidence="6" id="KW-0560">Oxidoreductase</keyword>
<keyword evidence="3" id="KW-0479">Metal-binding</keyword>
<protein>
    <recommendedName>
        <fullName evidence="9">hypoxia-inducible factor-proline dioxygenase</fullName>
        <ecNumber evidence="9">1.14.11.29</ecNumber>
    </recommendedName>
</protein>
<evidence type="ECO:0000256" key="7">
    <source>
        <dbReference type="ARBA" id="ARBA00023004"/>
    </source>
</evidence>
<feature type="region of interest" description="Disordered" evidence="11">
    <location>
        <begin position="1"/>
        <end position="22"/>
    </location>
</feature>
<comment type="catalytic activity">
    <reaction evidence="10">
        <text>L-prolyl-[hypoxia-inducible factor alpha subunit] + 2-oxoglutarate + O2 = trans-4-hydroxy-L-prolyl-[hypoxia-inducible factor alpha subunit] + succinate + CO2</text>
        <dbReference type="Rhea" id="RHEA:48400"/>
        <dbReference type="Rhea" id="RHEA-COMP:12093"/>
        <dbReference type="Rhea" id="RHEA-COMP:12094"/>
        <dbReference type="ChEBI" id="CHEBI:15379"/>
        <dbReference type="ChEBI" id="CHEBI:16526"/>
        <dbReference type="ChEBI" id="CHEBI:16810"/>
        <dbReference type="ChEBI" id="CHEBI:30031"/>
        <dbReference type="ChEBI" id="CHEBI:50342"/>
        <dbReference type="ChEBI" id="CHEBI:61965"/>
        <dbReference type="EC" id="1.14.11.29"/>
    </reaction>
</comment>
<dbReference type="InterPro" id="IPR044862">
    <property type="entry name" value="Pro_4_hyd_alph_FE2OG_OXY"/>
</dbReference>
<evidence type="ECO:0000256" key="4">
    <source>
        <dbReference type="ARBA" id="ARBA00022896"/>
    </source>
</evidence>
<feature type="compositionally biased region" description="Basic and acidic residues" evidence="11">
    <location>
        <begin position="104"/>
        <end position="118"/>
    </location>
</feature>
<evidence type="ECO:0000256" key="6">
    <source>
        <dbReference type="ARBA" id="ARBA00023002"/>
    </source>
</evidence>
<evidence type="ECO:0000313" key="14">
    <source>
        <dbReference type="Proteomes" id="UP000287033"/>
    </source>
</evidence>
<gene>
    <name evidence="13" type="ORF">chiPu_0012945</name>
</gene>
<evidence type="ECO:0000256" key="11">
    <source>
        <dbReference type="SAM" id="MobiDB-lite"/>
    </source>
</evidence>
<dbReference type="InterPro" id="IPR051559">
    <property type="entry name" value="HIF_prolyl_hydroxylases"/>
</dbReference>
<dbReference type="InterPro" id="IPR006620">
    <property type="entry name" value="Pro_4_hyd_alph"/>
</dbReference>
<dbReference type="EMBL" id="BEZZ01000601">
    <property type="protein sequence ID" value="GCC34471.1"/>
    <property type="molecule type" value="Genomic_DNA"/>
</dbReference>
<evidence type="ECO:0000256" key="2">
    <source>
        <dbReference type="ARBA" id="ARBA00004123"/>
    </source>
</evidence>
<evidence type="ECO:0000256" key="1">
    <source>
        <dbReference type="ARBA" id="ARBA00001961"/>
    </source>
</evidence>
<comment type="caution">
    <text evidence="13">The sequence shown here is derived from an EMBL/GenBank/DDBJ whole genome shotgun (WGS) entry which is preliminary data.</text>
</comment>
<dbReference type="GO" id="GO:0005737">
    <property type="term" value="C:cytoplasm"/>
    <property type="evidence" value="ECO:0007669"/>
    <property type="project" value="TreeGrafter"/>
</dbReference>
<keyword evidence="14" id="KW-1185">Reference proteome</keyword>
<dbReference type="FunFam" id="2.60.120.620:FF:000005">
    <property type="entry name" value="Egl nine homolog 1"/>
    <property type="match status" value="1"/>
</dbReference>
<name>A0A401SVR6_CHIPU</name>
<dbReference type="GO" id="GO:0008198">
    <property type="term" value="F:ferrous iron binding"/>
    <property type="evidence" value="ECO:0007669"/>
    <property type="project" value="TreeGrafter"/>
</dbReference>
<keyword evidence="5" id="KW-0223">Dioxygenase</keyword>
<reference evidence="13 14" key="1">
    <citation type="journal article" date="2018" name="Nat. Ecol. Evol.">
        <title>Shark genomes provide insights into elasmobranch evolution and the origin of vertebrates.</title>
        <authorList>
            <person name="Hara Y"/>
            <person name="Yamaguchi K"/>
            <person name="Onimaru K"/>
            <person name="Kadota M"/>
            <person name="Koyanagi M"/>
            <person name="Keeley SD"/>
            <person name="Tatsumi K"/>
            <person name="Tanaka K"/>
            <person name="Motone F"/>
            <person name="Kageyama Y"/>
            <person name="Nozu R"/>
            <person name="Adachi N"/>
            <person name="Nishimura O"/>
            <person name="Nakagawa R"/>
            <person name="Tanegashima C"/>
            <person name="Kiyatake I"/>
            <person name="Matsumoto R"/>
            <person name="Murakumo K"/>
            <person name="Nishida K"/>
            <person name="Terakita A"/>
            <person name="Kuratani S"/>
            <person name="Sato K"/>
            <person name="Hyodo S Kuraku.S."/>
        </authorList>
    </citation>
    <scope>NUCLEOTIDE SEQUENCE [LARGE SCALE GENOMIC DNA]</scope>
</reference>
<keyword evidence="7" id="KW-0408">Iron</keyword>
<dbReference type="GO" id="GO:0005634">
    <property type="term" value="C:nucleus"/>
    <property type="evidence" value="ECO:0007669"/>
    <property type="project" value="UniProtKB-SubCell"/>
</dbReference>
<proteinExistence type="predicted"/>
<dbReference type="InterPro" id="IPR005123">
    <property type="entry name" value="Oxoglu/Fe-dep_dioxygenase_dom"/>
</dbReference>
<dbReference type="PANTHER" id="PTHR12907:SF6">
    <property type="entry name" value="PROLYL HYDROXYLASE EGLN2"/>
    <property type="match status" value="1"/>
</dbReference>
<evidence type="ECO:0000256" key="9">
    <source>
        <dbReference type="ARBA" id="ARBA00039004"/>
    </source>
</evidence>
<accession>A0A401SVR6</accession>
<feature type="domain" description="Fe2OG dioxygenase" evidence="12">
    <location>
        <begin position="252"/>
        <end position="350"/>
    </location>
</feature>
<organism evidence="13 14">
    <name type="scientific">Chiloscyllium punctatum</name>
    <name type="common">Brownbanded bambooshark</name>
    <name type="synonym">Hemiscyllium punctatum</name>
    <dbReference type="NCBI Taxonomy" id="137246"/>
    <lineage>
        <taxon>Eukaryota</taxon>
        <taxon>Metazoa</taxon>
        <taxon>Chordata</taxon>
        <taxon>Craniata</taxon>
        <taxon>Vertebrata</taxon>
        <taxon>Chondrichthyes</taxon>
        <taxon>Elasmobranchii</taxon>
        <taxon>Galeomorphii</taxon>
        <taxon>Galeoidea</taxon>
        <taxon>Orectolobiformes</taxon>
        <taxon>Hemiscylliidae</taxon>
        <taxon>Chiloscyllium</taxon>
    </lineage>
</organism>
<dbReference type="GO" id="GO:0031418">
    <property type="term" value="F:L-ascorbic acid binding"/>
    <property type="evidence" value="ECO:0007669"/>
    <property type="project" value="UniProtKB-KW"/>
</dbReference>
<keyword evidence="4" id="KW-0847">Vitamin C</keyword>
<dbReference type="AlphaFoldDB" id="A0A401SVR6"/>
<dbReference type="Pfam" id="PF13640">
    <property type="entry name" value="2OG-FeII_Oxy_3"/>
    <property type="match status" value="1"/>
</dbReference>
<dbReference type="PROSITE" id="PS51471">
    <property type="entry name" value="FE2OG_OXY"/>
    <property type="match status" value="1"/>
</dbReference>
<dbReference type="OrthoDB" id="76265at2759"/>
<dbReference type="PANTHER" id="PTHR12907">
    <property type="entry name" value="EGL NINE HOMOLOG-RELATED"/>
    <property type="match status" value="1"/>
</dbReference>
<evidence type="ECO:0000256" key="5">
    <source>
        <dbReference type="ARBA" id="ARBA00022964"/>
    </source>
</evidence>
<dbReference type="Gene3D" id="2.60.120.620">
    <property type="entry name" value="q2cbj1_9rhob like domain"/>
    <property type="match status" value="1"/>
</dbReference>
<dbReference type="STRING" id="137246.A0A401SVR6"/>